<proteinExistence type="inferred from homology"/>
<keyword evidence="2" id="KW-0479">Metal-binding</keyword>
<dbReference type="PROSITE" id="PS51891">
    <property type="entry name" value="CENP_V_GFA"/>
    <property type="match status" value="1"/>
</dbReference>
<evidence type="ECO:0000313" key="6">
    <source>
        <dbReference type="EMBL" id="MVT64203.1"/>
    </source>
</evidence>
<keyword evidence="4" id="KW-0456">Lyase</keyword>
<feature type="domain" description="CENP-V/GFA" evidence="5">
    <location>
        <begin position="3"/>
        <end position="134"/>
    </location>
</feature>
<dbReference type="AlphaFoldDB" id="A0A844SA66"/>
<gene>
    <name evidence="6" type="ORF">GPL21_03615</name>
</gene>
<dbReference type="GO" id="GO:0046872">
    <property type="term" value="F:metal ion binding"/>
    <property type="evidence" value="ECO:0007669"/>
    <property type="project" value="UniProtKB-KW"/>
</dbReference>
<dbReference type="SUPFAM" id="SSF51316">
    <property type="entry name" value="Mss4-like"/>
    <property type="match status" value="1"/>
</dbReference>
<dbReference type="Gene3D" id="3.90.1590.10">
    <property type="entry name" value="glutathione-dependent formaldehyde- activating enzyme (gfa)"/>
    <property type="match status" value="1"/>
</dbReference>
<evidence type="ECO:0000256" key="2">
    <source>
        <dbReference type="ARBA" id="ARBA00022723"/>
    </source>
</evidence>
<dbReference type="RefSeq" id="WP_157341101.1">
    <property type="nucleotide sequence ID" value="NZ_WQNF01000002.1"/>
</dbReference>
<keyword evidence="3" id="KW-0862">Zinc</keyword>
<dbReference type="PANTHER" id="PTHR33337:SF40">
    <property type="entry name" value="CENP-V_GFA DOMAIN-CONTAINING PROTEIN-RELATED"/>
    <property type="match status" value="1"/>
</dbReference>
<dbReference type="Proteomes" id="UP000436468">
    <property type="component" value="Unassembled WGS sequence"/>
</dbReference>
<sequence>MHIDGQCHCGAITYQAEIDPERVSICHCTDCQALTGSPYRVTVICDAEQVRLTGGAPKVYGKRGDNGGIRFQHFCGDCGSPLFTSGEDGGPDDWGIRWGSIRQRGQLTPRRQVWCRSAAPWINDLKELPARPTDWS</sequence>
<dbReference type="PANTHER" id="PTHR33337">
    <property type="entry name" value="GFA DOMAIN-CONTAINING PROTEIN"/>
    <property type="match status" value="1"/>
</dbReference>
<dbReference type="InterPro" id="IPR011057">
    <property type="entry name" value="Mss4-like_sf"/>
</dbReference>
<reference evidence="6 7" key="1">
    <citation type="submission" date="2019-12" db="EMBL/GenBank/DDBJ databases">
        <title>Draft genome sequences Bradyrhizobium cajani AMBPC1010, Bradyrhizobium pachyrhizi AMBPC1040 and Bradyrhizobium yuanmingense ALSPC3051, three plant growth promoting strains isolated from nodules of Cajanus cajan L. in Dominican Republic.</title>
        <authorList>
            <person name="Flores-Felix J.D."/>
            <person name="Araujo J."/>
            <person name="Diaz-Alcantara C."/>
            <person name="Gonzalez-Andres F."/>
            <person name="Velazquez E."/>
        </authorList>
    </citation>
    <scope>NUCLEOTIDE SEQUENCE [LARGE SCALE GENOMIC DNA]</scope>
    <source>
        <strain evidence="6 7">1040</strain>
    </source>
</reference>
<organism evidence="6 7">
    <name type="scientific">Bradyrhizobium pachyrhizi</name>
    <dbReference type="NCBI Taxonomy" id="280333"/>
    <lineage>
        <taxon>Bacteria</taxon>
        <taxon>Pseudomonadati</taxon>
        <taxon>Pseudomonadota</taxon>
        <taxon>Alphaproteobacteria</taxon>
        <taxon>Hyphomicrobiales</taxon>
        <taxon>Nitrobacteraceae</taxon>
        <taxon>Bradyrhizobium</taxon>
    </lineage>
</organism>
<keyword evidence="7" id="KW-1185">Reference proteome</keyword>
<evidence type="ECO:0000313" key="7">
    <source>
        <dbReference type="Proteomes" id="UP000436468"/>
    </source>
</evidence>
<dbReference type="GO" id="GO:0016846">
    <property type="term" value="F:carbon-sulfur lyase activity"/>
    <property type="evidence" value="ECO:0007669"/>
    <property type="project" value="InterPro"/>
</dbReference>
<protein>
    <submittedName>
        <fullName evidence="6">GFA family protein</fullName>
    </submittedName>
</protein>
<comment type="caution">
    <text evidence="6">The sequence shown here is derived from an EMBL/GenBank/DDBJ whole genome shotgun (WGS) entry which is preliminary data.</text>
</comment>
<dbReference type="Pfam" id="PF04828">
    <property type="entry name" value="GFA"/>
    <property type="match status" value="1"/>
</dbReference>
<dbReference type="EMBL" id="WQNF01000002">
    <property type="protein sequence ID" value="MVT64203.1"/>
    <property type="molecule type" value="Genomic_DNA"/>
</dbReference>
<evidence type="ECO:0000256" key="3">
    <source>
        <dbReference type="ARBA" id="ARBA00022833"/>
    </source>
</evidence>
<evidence type="ECO:0000256" key="1">
    <source>
        <dbReference type="ARBA" id="ARBA00005495"/>
    </source>
</evidence>
<dbReference type="InterPro" id="IPR006913">
    <property type="entry name" value="CENP-V/GFA"/>
</dbReference>
<accession>A0A844SA66</accession>
<comment type="similarity">
    <text evidence="1">Belongs to the Gfa family.</text>
</comment>
<name>A0A844SA66_9BRAD</name>
<evidence type="ECO:0000259" key="5">
    <source>
        <dbReference type="PROSITE" id="PS51891"/>
    </source>
</evidence>
<evidence type="ECO:0000256" key="4">
    <source>
        <dbReference type="ARBA" id="ARBA00023239"/>
    </source>
</evidence>